<dbReference type="GO" id="GO:0016787">
    <property type="term" value="F:hydrolase activity"/>
    <property type="evidence" value="ECO:0007669"/>
    <property type="project" value="UniProtKB-KW"/>
</dbReference>
<evidence type="ECO:0000259" key="3">
    <source>
        <dbReference type="Pfam" id="PF02230"/>
    </source>
</evidence>
<protein>
    <submittedName>
        <fullName evidence="4">Phospholipase/carboxylesterase family protein</fullName>
    </submittedName>
</protein>
<dbReference type="EMBL" id="LN879502">
    <property type="protein sequence ID" value="CUI17405.1"/>
    <property type="molecule type" value="Genomic_DNA"/>
</dbReference>
<sequence>MIANDEVLHRGALITQASKALILLHGRGGTAHGIMGLADSFSTPQLYIAAPQASHSTWYPHSFIVEEKLNEPYLSSSIEVVKCLIDTISKHIPPSQTYLMGFSQGACLALEVAARFATRYGGVIAFTGGLIGSVIDEKKYRGDFKGTPIFIGTSDQDPHVPLERAQESKTLLEKLGAQVTLKVYPGMGHTINEDEIGWVRQNIFLM</sequence>
<evidence type="ECO:0000313" key="5">
    <source>
        <dbReference type="Proteomes" id="UP000069902"/>
    </source>
</evidence>
<dbReference type="InParanoid" id="A0A0U5JE64"/>
<dbReference type="InterPro" id="IPR050565">
    <property type="entry name" value="LYPA1-2/EST-like"/>
</dbReference>
<keyword evidence="5" id="KW-1185">Reference proteome</keyword>
<dbReference type="InterPro" id="IPR003140">
    <property type="entry name" value="PLipase/COase/thioEstase"/>
</dbReference>
<dbReference type="PATRIC" id="fig|389348.3.peg.2018"/>
<dbReference type="Proteomes" id="UP000069902">
    <property type="component" value="Chromosome cPNK"/>
</dbReference>
<dbReference type="SUPFAM" id="SSF53474">
    <property type="entry name" value="alpha/beta-Hydrolases"/>
    <property type="match status" value="1"/>
</dbReference>
<gene>
    <name evidence="4" type="ORF">PNK_1798</name>
</gene>
<dbReference type="Gene3D" id="3.40.50.1820">
    <property type="entry name" value="alpha/beta hydrolase"/>
    <property type="match status" value="1"/>
</dbReference>
<dbReference type="PANTHER" id="PTHR10655:SF17">
    <property type="entry name" value="LYSOPHOSPHOLIPASE-LIKE PROTEIN 1"/>
    <property type="match status" value="1"/>
</dbReference>
<accession>A0A0U5JE64</accession>
<keyword evidence="2" id="KW-0378">Hydrolase</keyword>
<dbReference type="KEGG" id="pnl:PNK_1798"/>
<evidence type="ECO:0000256" key="2">
    <source>
        <dbReference type="ARBA" id="ARBA00022801"/>
    </source>
</evidence>
<dbReference type="Pfam" id="PF02230">
    <property type="entry name" value="Abhydrolase_2"/>
    <property type="match status" value="1"/>
</dbReference>
<feature type="domain" description="Phospholipase/carboxylesterase/thioesterase" evidence="3">
    <location>
        <begin position="16"/>
        <end position="201"/>
    </location>
</feature>
<dbReference type="InterPro" id="IPR029058">
    <property type="entry name" value="AB_hydrolase_fold"/>
</dbReference>
<proteinExistence type="inferred from homology"/>
<name>A0A0U5JE64_9BACT</name>
<dbReference type="RefSeq" id="WP_197560206.1">
    <property type="nucleotide sequence ID" value="NZ_LN879502.1"/>
</dbReference>
<organism evidence="4 5">
    <name type="scientific">Candidatus Protochlamydia naegleriophila</name>
    <dbReference type="NCBI Taxonomy" id="389348"/>
    <lineage>
        <taxon>Bacteria</taxon>
        <taxon>Pseudomonadati</taxon>
        <taxon>Chlamydiota</taxon>
        <taxon>Chlamydiia</taxon>
        <taxon>Parachlamydiales</taxon>
        <taxon>Parachlamydiaceae</taxon>
        <taxon>Candidatus Protochlamydia</taxon>
    </lineage>
</organism>
<dbReference type="AlphaFoldDB" id="A0A0U5JE64"/>
<dbReference type="STRING" id="389348.PNK_1798"/>
<reference evidence="5" key="1">
    <citation type="submission" date="2015-09" db="EMBL/GenBank/DDBJ databases">
        <authorList>
            <person name="Bertelli C."/>
        </authorList>
    </citation>
    <scope>NUCLEOTIDE SEQUENCE [LARGE SCALE GENOMIC DNA]</scope>
    <source>
        <strain evidence="5">KNic</strain>
    </source>
</reference>
<dbReference type="PANTHER" id="PTHR10655">
    <property type="entry name" value="LYSOPHOSPHOLIPASE-RELATED"/>
    <property type="match status" value="1"/>
</dbReference>
<evidence type="ECO:0000256" key="1">
    <source>
        <dbReference type="ARBA" id="ARBA00006499"/>
    </source>
</evidence>
<comment type="similarity">
    <text evidence="1">Belongs to the AB hydrolase superfamily. AB hydrolase 2 family.</text>
</comment>
<evidence type="ECO:0000313" key="4">
    <source>
        <dbReference type="EMBL" id="CUI17405.1"/>
    </source>
</evidence>